<name>A0ABW5BC76_9BACT</name>
<comment type="caution">
    <text evidence="2">The sequence shown here is derived from an EMBL/GenBank/DDBJ whole genome shotgun (WGS) entry which is preliminary data.</text>
</comment>
<reference evidence="3" key="1">
    <citation type="journal article" date="2019" name="Int. J. Syst. Evol. Microbiol.">
        <title>The Global Catalogue of Microorganisms (GCM) 10K type strain sequencing project: providing services to taxonomists for standard genome sequencing and annotation.</title>
        <authorList>
            <consortium name="The Broad Institute Genomics Platform"/>
            <consortium name="The Broad Institute Genome Sequencing Center for Infectious Disease"/>
            <person name="Wu L."/>
            <person name="Ma J."/>
        </authorList>
    </citation>
    <scope>NUCLEOTIDE SEQUENCE [LARGE SCALE GENOMIC DNA]</scope>
    <source>
        <strain evidence="3">KCTC 19812</strain>
    </source>
</reference>
<accession>A0ABW5BC76</accession>
<dbReference type="RefSeq" id="WP_380805034.1">
    <property type="nucleotide sequence ID" value="NZ_JBHUIV010000020.1"/>
</dbReference>
<dbReference type="Proteomes" id="UP001597414">
    <property type="component" value="Unassembled WGS sequence"/>
</dbReference>
<organism evidence="2 3">
    <name type="scientific">Shivajiella indica</name>
    <dbReference type="NCBI Taxonomy" id="872115"/>
    <lineage>
        <taxon>Bacteria</taxon>
        <taxon>Pseudomonadati</taxon>
        <taxon>Bacteroidota</taxon>
        <taxon>Cytophagia</taxon>
        <taxon>Cytophagales</taxon>
        <taxon>Cyclobacteriaceae</taxon>
        <taxon>Shivajiella</taxon>
    </lineage>
</organism>
<dbReference type="Gene3D" id="2.60.40.1190">
    <property type="match status" value="1"/>
</dbReference>
<dbReference type="CDD" id="cd09620">
    <property type="entry name" value="CBM9_like_3"/>
    <property type="match status" value="1"/>
</dbReference>
<protein>
    <submittedName>
        <fullName evidence="2">Carbohydrate-binding family 9-like protein</fullName>
    </submittedName>
</protein>
<dbReference type="InterPro" id="IPR010502">
    <property type="entry name" value="Carb-bd_dom_fam9"/>
</dbReference>
<dbReference type="Pfam" id="PF16011">
    <property type="entry name" value="CBM9_2"/>
    <property type="match status" value="1"/>
</dbReference>
<evidence type="ECO:0000313" key="2">
    <source>
        <dbReference type="EMBL" id="MFD2203124.1"/>
    </source>
</evidence>
<gene>
    <name evidence="2" type="ORF">ACFSKV_16220</name>
</gene>
<evidence type="ECO:0000313" key="3">
    <source>
        <dbReference type="Proteomes" id="UP001597414"/>
    </source>
</evidence>
<feature type="domain" description="Carbohydrate-binding" evidence="1">
    <location>
        <begin position="61"/>
        <end position="255"/>
    </location>
</feature>
<dbReference type="SUPFAM" id="SSF49344">
    <property type="entry name" value="CBD9-like"/>
    <property type="match status" value="1"/>
</dbReference>
<keyword evidence="3" id="KW-1185">Reference proteome</keyword>
<proteinExistence type="predicted"/>
<sequence length="256" mass="29728">MRSRGIQLYLFILCGLVFLSFTYPSVFSLKVEKQHHEAVYKVNKLEGELVIDADWDKVQWQKAEVLQILNNMGQEPGFSPKTKAKLLYDEDYLYGIFQVEDKYVQSVVEEINGTVYTDSCVEFFFSPNQKFPLHYFNLEINAGGKALMQFSTDPHKKFNYILPSDVGKIEIAHSLPKKIFPEIVDEVAWTIEFKIPLRMLSDYSELTPPKPGVIWKGNFYKTATNTSNPHYITWSFIDRPKPDFHLPQFFGSLVFQ</sequence>
<evidence type="ECO:0000259" key="1">
    <source>
        <dbReference type="Pfam" id="PF16011"/>
    </source>
</evidence>
<dbReference type="EMBL" id="JBHUIV010000020">
    <property type="protein sequence ID" value="MFD2203124.1"/>
    <property type="molecule type" value="Genomic_DNA"/>
</dbReference>